<comment type="caution">
    <text evidence="1">The sequence shown here is derived from an EMBL/GenBank/DDBJ whole genome shotgun (WGS) entry which is preliminary data.</text>
</comment>
<protein>
    <submittedName>
        <fullName evidence="1">Uncharacterized protein</fullName>
    </submittedName>
</protein>
<gene>
    <name evidence="1" type="ORF">E1B28_003568</name>
</gene>
<dbReference type="AlphaFoldDB" id="A0A9P7RMG9"/>
<dbReference type="EMBL" id="CM032191">
    <property type="protein sequence ID" value="KAG7086047.1"/>
    <property type="molecule type" value="Genomic_DNA"/>
</dbReference>
<sequence length="160" mass="17935">MLNMNDQVGRCSGKTLHKKKEFGEPLKIIHGRVKEGRVRKRGFEQLYSQIQLPLNLNNTRSPMATTITCQGFFNPQWKYRRDGLMSCPRFRTSLPISTGPDTPHVCSIDLLGPRAISSFPGKNRSACCVVDPGVPRMYKAGVWGPQPDIHSPPTVRETLS</sequence>
<evidence type="ECO:0000313" key="2">
    <source>
        <dbReference type="Proteomes" id="UP001049176"/>
    </source>
</evidence>
<proteinExistence type="predicted"/>
<name>A0A9P7RMG9_9AGAR</name>
<keyword evidence="2" id="KW-1185">Reference proteome</keyword>
<organism evidence="1 2">
    <name type="scientific">Marasmius oreades</name>
    <name type="common">fairy-ring Marasmius</name>
    <dbReference type="NCBI Taxonomy" id="181124"/>
    <lineage>
        <taxon>Eukaryota</taxon>
        <taxon>Fungi</taxon>
        <taxon>Dikarya</taxon>
        <taxon>Basidiomycota</taxon>
        <taxon>Agaricomycotina</taxon>
        <taxon>Agaricomycetes</taxon>
        <taxon>Agaricomycetidae</taxon>
        <taxon>Agaricales</taxon>
        <taxon>Marasmiineae</taxon>
        <taxon>Marasmiaceae</taxon>
        <taxon>Marasmius</taxon>
    </lineage>
</organism>
<evidence type="ECO:0000313" key="1">
    <source>
        <dbReference type="EMBL" id="KAG7086047.1"/>
    </source>
</evidence>
<dbReference type="Proteomes" id="UP001049176">
    <property type="component" value="Chromosome 11"/>
</dbReference>
<dbReference type="KEGG" id="more:E1B28_003568"/>
<dbReference type="RefSeq" id="XP_043002518.1">
    <property type="nucleotide sequence ID" value="XM_043160561.1"/>
</dbReference>
<dbReference type="GeneID" id="66072644"/>
<reference evidence="1" key="1">
    <citation type="journal article" date="2021" name="Genome Biol. Evol.">
        <title>The assembled and annotated genome of the fairy-ring fungus Marasmius oreades.</title>
        <authorList>
            <person name="Hiltunen M."/>
            <person name="Ament-Velasquez S.L."/>
            <person name="Johannesson H."/>
        </authorList>
    </citation>
    <scope>NUCLEOTIDE SEQUENCE</scope>
    <source>
        <strain evidence="1">03SP1</strain>
    </source>
</reference>
<accession>A0A9P7RMG9</accession>